<feature type="binding site" evidence="4">
    <location>
        <begin position="80"/>
        <end position="82"/>
    </location>
    <ligand>
        <name>L-histidine</name>
        <dbReference type="ChEBI" id="CHEBI:57595"/>
    </ligand>
</feature>
<dbReference type="GO" id="GO:0006427">
    <property type="term" value="P:histidyl-tRNA aminoacylation"/>
    <property type="evidence" value="ECO:0007669"/>
    <property type="project" value="InterPro"/>
</dbReference>
<comment type="catalytic activity">
    <reaction evidence="3">
        <text>tRNA(His) + L-histidine + ATP = L-histidyl-tRNA(His) + AMP + diphosphate + H(+)</text>
        <dbReference type="Rhea" id="RHEA:17313"/>
        <dbReference type="Rhea" id="RHEA-COMP:9665"/>
        <dbReference type="Rhea" id="RHEA-COMP:9689"/>
        <dbReference type="ChEBI" id="CHEBI:15378"/>
        <dbReference type="ChEBI" id="CHEBI:30616"/>
        <dbReference type="ChEBI" id="CHEBI:33019"/>
        <dbReference type="ChEBI" id="CHEBI:57595"/>
        <dbReference type="ChEBI" id="CHEBI:78442"/>
        <dbReference type="ChEBI" id="CHEBI:78527"/>
        <dbReference type="ChEBI" id="CHEBI:456215"/>
        <dbReference type="EC" id="6.1.1.21"/>
    </reaction>
</comment>
<evidence type="ECO:0000313" key="6">
    <source>
        <dbReference type="EMBL" id="EGG25092.1"/>
    </source>
</evidence>
<dbReference type="OMA" id="DSQQHRA"/>
<dbReference type="RefSeq" id="XP_004362943.1">
    <property type="nucleotide sequence ID" value="XM_004362886.1"/>
</dbReference>
<dbReference type="CDD" id="cd00773">
    <property type="entry name" value="HisRS-like_core"/>
    <property type="match status" value="1"/>
</dbReference>
<dbReference type="HAMAP" id="MF_00127">
    <property type="entry name" value="His_tRNA_synth"/>
    <property type="match status" value="1"/>
</dbReference>
<dbReference type="KEGG" id="dfa:DFA_03338"/>
<dbReference type="PANTHER" id="PTHR43707:SF1">
    <property type="entry name" value="HISTIDINE--TRNA LIGASE, MITOCHONDRIAL-RELATED"/>
    <property type="match status" value="1"/>
</dbReference>
<dbReference type="SUPFAM" id="SSF52954">
    <property type="entry name" value="Class II aaRS ABD-related"/>
    <property type="match status" value="1"/>
</dbReference>
<dbReference type="GO" id="GO:0004821">
    <property type="term" value="F:histidine-tRNA ligase activity"/>
    <property type="evidence" value="ECO:0007669"/>
    <property type="project" value="UniProtKB-EC"/>
</dbReference>
<dbReference type="OrthoDB" id="1906957at2759"/>
<comment type="similarity">
    <text evidence="1">Belongs to the class-II aminoacyl-tRNA synthetase family.</text>
</comment>
<protein>
    <recommendedName>
        <fullName evidence="2">histidine--tRNA ligase</fullName>
        <ecNumber evidence="2">6.1.1.21</ecNumber>
    </recommendedName>
</protein>
<dbReference type="AlphaFoldDB" id="F4PHA8"/>
<dbReference type="Proteomes" id="UP000007797">
    <property type="component" value="Unassembled WGS sequence"/>
</dbReference>
<dbReference type="NCBIfam" id="TIGR00442">
    <property type="entry name" value="hisS"/>
    <property type="match status" value="1"/>
</dbReference>
<evidence type="ECO:0000256" key="1">
    <source>
        <dbReference type="ARBA" id="ARBA00008226"/>
    </source>
</evidence>
<dbReference type="PANTHER" id="PTHR43707">
    <property type="entry name" value="HISTIDYL-TRNA SYNTHETASE"/>
    <property type="match status" value="1"/>
</dbReference>
<dbReference type="Gene3D" id="3.30.930.10">
    <property type="entry name" value="Bira Bifunctional Protein, Domain 2"/>
    <property type="match status" value="1"/>
</dbReference>
<keyword evidence="7" id="KW-1185">Reference proteome</keyword>
<dbReference type="EMBL" id="GL883006">
    <property type="protein sequence ID" value="EGG25092.1"/>
    <property type="molecule type" value="Genomic_DNA"/>
</dbReference>
<evidence type="ECO:0000256" key="3">
    <source>
        <dbReference type="ARBA" id="ARBA00047639"/>
    </source>
</evidence>
<reference evidence="7" key="1">
    <citation type="journal article" date="2011" name="Genome Res.">
        <title>Phylogeny-wide analysis of social amoeba genomes highlights ancient origins for complex intercellular communication.</title>
        <authorList>
            <person name="Heidel A.J."/>
            <person name="Lawal H.M."/>
            <person name="Felder M."/>
            <person name="Schilde C."/>
            <person name="Helps N.R."/>
            <person name="Tunggal B."/>
            <person name="Rivero F."/>
            <person name="John U."/>
            <person name="Schleicher M."/>
            <person name="Eichinger L."/>
            <person name="Platzer M."/>
            <person name="Noegel A.A."/>
            <person name="Schaap P."/>
            <person name="Gloeckner G."/>
        </authorList>
    </citation>
    <scope>NUCLEOTIDE SEQUENCE [LARGE SCALE GENOMIC DNA]</scope>
    <source>
        <strain evidence="7">SH3</strain>
    </source>
</reference>
<evidence type="ECO:0000256" key="2">
    <source>
        <dbReference type="ARBA" id="ARBA00012815"/>
    </source>
</evidence>
<dbReference type="GeneID" id="14876787"/>
<proteinExistence type="inferred from homology"/>
<evidence type="ECO:0000256" key="4">
    <source>
        <dbReference type="PIRSR" id="PIRSR001549-1"/>
    </source>
</evidence>
<dbReference type="PROSITE" id="PS50862">
    <property type="entry name" value="AA_TRNA_LIGASE_II"/>
    <property type="match status" value="1"/>
</dbReference>
<dbReference type="Gene3D" id="3.40.50.800">
    <property type="entry name" value="Anticodon-binding domain"/>
    <property type="match status" value="1"/>
</dbReference>
<feature type="binding site" evidence="4">
    <location>
        <position position="125"/>
    </location>
    <ligand>
        <name>L-histidine</name>
        <dbReference type="ChEBI" id="CHEBI:57595"/>
    </ligand>
</feature>
<evidence type="ECO:0000313" key="7">
    <source>
        <dbReference type="Proteomes" id="UP000007797"/>
    </source>
</evidence>
<dbReference type="InterPro" id="IPR041715">
    <property type="entry name" value="HisRS-like_core"/>
</dbReference>
<feature type="binding site" evidence="4">
    <location>
        <position position="129"/>
    </location>
    <ligand>
        <name>L-histidine</name>
        <dbReference type="ChEBI" id="CHEBI:57595"/>
    </ligand>
</feature>
<dbReference type="GO" id="GO:0005524">
    <property type="term" value="F:ATP binding"/>
    <property type="evidence" value="ECO:0007669"/>
    <property type="project" value="InterPro"/>
</dbReference>
<dbReference type="PIRSF" id="PIRSF001549">
    <property type="entry name" value="His-tRNA_synth"/>
    <property type="match status" value="1"/>
</dbReference>
<dbReference type="STRING" id="1054147.F4PHA8"/>
<dbReference type="InterPro" id="IPR036621">
    <property type="entry name" value="Anticodon-bd_dom_sf"/>
</dbReference>
<dbReference type="GO" id="GO:0005737">
    <property type="term" value="C:cytoplasm"/>
    <property type="evidence" value="ECO:0007669"/>
    <property type="project" value="InterPro"/>
</dbReference>
<sequence length="446" mass="50591">MIKSIRGTVDLFPDQKRLYNFITETGRKVCGKYGYRDMSTPIIEPLELFTRSVGTESDIVMKEMYNFKDQGGSMTCLRPEGTAGLMRAFINDFNHTVQLPQRFFYAGPMFRYERPQRGRQRQFEQLGCELIGEDHYLADVESIETSLQFLDSIGIDQSKIQLKINSLGDEESRSNYLKSLKEYYASRLDQLSADSKTRFERGNFLRILDSKDENDRLINQQAPNILDFLNVNSNQRFKNILLNLEKGNINYEIDQGLVRGLDYYSHTIFEVVTKSNGDSAAAAAASPPLALLGGGRYDSLAKQLGYKGGALPSIGWACGMERLILNLGENVVPKERLPLFLVTNNSGLVDDQQKEALTQQSLDIVRSLRKADQYVMTSEYQLLSGGNISKQLKRVSGRYQSRYVIVVNSESLQNQTVSIKDMLNHSQSDQIPINTLDQQFNKLNNQ</sequence>
<keyword evidence="6" id="KW-0436">Ligase</keyword>
<feature type="domain" description="Aminoacyl-transfer RNA synthetases class-II family profile" evidence="5">
    <location>
        <begin position="1"/>
        <end position="338"/>
    </location>
</feature>
<name>F4PHA8_CACFS</name>
<feature type="binding site" evidence="4">
    <location>
        <position position="111"/>
    </location>
    <ligand>
        <name>L-histidine</name>
        <dbReference type="ChEBI" id="CHEBI:57595"/>
    </ligand>
</feature>
<dbReference type="InterPro" id="IPR015807">
    <property type="entry name" value="His-tRNA-ligase"/>
</dbReference>
<feature type="binding site" evidence="4">
    <location>
        <begin position="263"/>
        <end position="264"/>
    </location>
    <ligand>
        <name>L-histidine</name>
        <dbReference type="ChEBI" id="CHEBI:57595"/>
    </ligand>
</feature>
<feature type="binding site" evidence="4">
    <location>
        <position position="259"/>
    </location>
    <ligand>
        <name>L-histidine</name>
        <dbReference type="ChEBI" id="CHEBI:57595"/>
    </ligand>
</feature>
<organism evidence="6 7">
    <name type="scientific">Cavenderia fasciculata</name>
    <name type="common">Slime mold</name>
    <name type="synonym">Dictyostelium fasciculatum</name>
    <dbReference type="NCBI Taxonomy" id="261658"/>
    <lineage>
        <taxon>Eukaryota</taxon>
        <taxon>Amoebozoa</taxon>
        <taxon>Evosea</taxon>
        <taxon>Eumycetozoa</taxon>
        <taxon>Dictyostelia</taxon>
        <taxon>Acytosteliales</taxon>
        <taxon>Cavenderiaceae</taxon>
        <taxon>Cavenderia</taxon>
    </lineage>
</organism>
<dbReference type="Pfam" id="PF13393">
    <property type="entry name" value="tRNA-synt_His"/>
    <property type="match status" value="1"/>
</dbReference>
<gene>
    <name evidence="6" type="primary">mhisS</name>
    <name evidence="6" type="ORF">DFA_03338</name>
</gene>
<accession>F4PHA8</accession>
<dbReference type="InterPro" id="IPR004516">
    <property type="entry name" value="HisRS/HisZ"/>
</dbReference>
<dbReference type="SUPFAM" id="SSF55681">
    <property type="entry name" value="Class II aaRS and biotin synthetases"/>
    <property type="match status" value="1"/>
</dbReference>
<dbReference type="EC" id="6.1.1.21" evidence="2"/>
<evidence type="ECO:0000259" key="5">
    <source>
        <dbReference type="PROSITE" id="PS50862"/>
    </source>
</evidence>
<dbReference type="InterPro" id="IPR045864">
    <property type="entry name" value="aa-tRNA-synth_II/BPL/LPL"/>
</dbReference>
<dbReference type="InterPro" id="IPR006195">
    <property type="entry name" value="aa-tRNA-synth_II"/>
</dbReference>